<keyword evidence="1" id="KW-0472">Membrane</keyword>
<reference evidence="2" key="1">
    <citation type="journal article" date="2015" name="Nature">
        <title>Complex archaea that bridge the gap between prokaryotes and eukaryotes.</title>
        <authorList>
            <person name="Spang A."/>
            <person name="Saw J.H."/>
            <person name="Jorgensen S.L."/>
            <person name="Zaremba-Niedzwiedzka K."/>
            <person name="Martijn J."/>
            <person name="Lind A.E."/>
            <person name="van Eijk R."/>
            <person name="Schleper C."/>
            <person name="Guy L."/>
            <person name="Ettema T.J."/>
        </authorList>
    </citation>
    <scope>NUCLEOTIDE SEQUENCE</scope>
</reference>
<proteinExistence type="predicted"/>
<dbReference type="EMBL" id="LAZR01019094">
    <property type="protein sequence ID" value="KKL93802.1"/>
    <property type="molecule type" value="Genomic_DNA"/>
</dbReference>
<dbReference type="AlphaFoldDB" id="A0A0F9J3U7"/>
<sequence>MSDARAILPVAIMALVFSVMAVSLAFGAMIMTLLGPTTTYIPVTTLVPWGEVEAIGEQFDRDGVVQRCQDLPLTTDPYAEVVPIVCMLEVPE</sequence>
<protein>
    <submittedName>
        <fullName evidence="2">Uncharacterized protein</fullName>
    </submittedName>
</protein>
<name>A0A0F9J3U7_9ZZZZ</name>
<organism evidence="2">
    <name type="scientific">marine sediment metagenome</name>
    <dbReference type="NCBI Taxonomy" id="412755"/>
    <lineage>
        <taxon>unclassified sequences</taxon>
        <taxon>metagenomes</taxon>
        <taxon>ecological metagenomes</taxon>
    </lineage>
</organism>
<keyword evidence="1" id="KW-1133">Transmembrane helix</keyword>
<evidence type="ECO:0000313" key="2">
    <source>
        <dbReference type="EMBL" id="KKL93802.1"/>
    </source>
</evidence>
<keyword evidence="1" id="KW-0812">Transmembrane</keyword>
<accession>A0A0F9J3U7</accession>
<evidence type="ECO:0000256" key="1">
    <source>
        <dbReference type="SAM" id="Phobius"/>
    </source>
</evidence>
<gene>
    <name evidence="2" type="ORF">LCGC14_1871020</name>
</gene>
<comment type="caution">
    <text evidence="2">The sequence shown here is derived from an EMBL/GenBank/DDBJ whole genome shotgun (WGS) entry which is preliminary data.</text>
</comment>
<feature type="transmembrane region" description="Helical" evidence="1">
    <location>
        <begin position="6"/>
        <end position="34"/>
    </location>
</feature>